<name>A0A9W4GCG8_BLUGR</name>
<dbReference type="InterPro" id="IPR040976">
    <property type="entry name" value="Pkinase_fungal"/>
</dbReference>
<comment type="caution">
    <text evidence="2">The sequence shown here is derived from an EMBL/GenBank/DDBJ whole genome shotgun (WGS) entry which is preliminary data.</text>
</comment>
<evidence type="ECO:0000313" key="3">
    <source>
        <dbReference type="Proteomes" id="UP000683417"/>
    </source>
</evidence>
<dbReference type="Proteomes" id="UP000683417">
    <property type="component" value="Unassembled WGS sequence"/>
</dbReference>
<proteinExistence type="predicted"/>
<gene>
    <name evidence="2" type="ORF">BGTH12_LOCUS1029</name>
</gene>
<evidence type="ECO:0000313" key="2">
    <source>
        <dbReference type="EMBL" id="CAD6499671.1"/>
    </source>
</evidence>
<sequence>MGHRRLYFVKNIPHGDISDRSKMLGRPNGDDGIKGIVIDLDHSVSLNDDQKKVDSHLLTGTMKFTVLEMLVHAIRHSSKIQCTYRHYLESFFYVFLVGCI</sequence>
<dbReference type="PANTHER" id="PTHR38248">
    <property type="entry name" value="FUNK1 6"/>
    <property type="match status" value="1"/>
</dbReference>
<dbReference type="AlphaFoldDB" id="A0A9W4GCG8"/>
<evidence type="ECO:0000259" key="1">
    <source>
        <dbReference type="Pfam" id="PF17667"/>
    </source>
</evidence>
<accession>A0A9W4GCG8</accession>
<dbReference type="Pfam" id="PF17667">
    <property type="entry name" value="Pkinase_fungal"/>
    <property type="match status" value="1"/>
</dbReference>
<feature type="domain" description="Fungal-type protein kinase" evidence="1">
    <location>
        <begin position="2"/>
        <end position="99"/>
    </location>
</feature>
<dbReference type="EMBL" id="CAJHIT010000002">
    <property type="protein sequence ID" value="CAD6499671.1"/>
    <property type="molecule type" value="Genomic_DNA"/>
</dbReference>
<reference evidence="2" key="1">
    <citation type="submission" date="2020-10" db="EMBL/GenBank/DDBJ databases">
        <authorList>
            <person name="Muller C M."/>
        </authorList>
    </citation>
    <scope>NUCLEOTIDE SEQUENCE</scope>
    <source>
        <strain evidence="2">THUN-12</strain>
    </source>
</reference>
<dbReference type="PANTHER" id="PTHR38248:SF2">
    <property type="entry name" value="FUNK1 11"/>
    <property type="match status" value="1"/>
</dbReference>
<protein>
    <submittedName>
        <fullName evidence="2">BgTH12-03779</fullName>
    </submittedName>
</protein>
<organism evidence="2 3">
    <name type="scientific">Blumeria graminis f. sp. triticale</name>
    <dbReference type="NCBI Taxonomy" id="1689686"/>
    <lineage>
        <taxon>Eukaryota</taxon>
        <taxon>Fungi</taxon>
        <taxon>Dikarya</taxon>
        <taxon>Ascomycota</taxon>
        <taxon>Pezizomycotina</taxon>
        <taxon>Leotiomycetes</taxon>
        <taxon>Erysiphales</taxon>
        <taxon>Erysiphaceae</taxon>
        <taxon>Blumeria</taxon>
    </lineage>
</organism>